<dbReference type="GO" id="GO:0005694">
    <property type="term" value="C:chromosome"/>
    <property type="evidence" value="ECO:0007669"/>
    <property type="project" value="TreeGrafter"/>
</dbReference>
<dbReference type="RefSeq" id="WP_128199317.1">
    <property type="nucleotide sequence ID" value="NZ_SACT01000005.1"/>
</dbReference>
<dbReference type="InterPro" id="IPR003115">
    <property type="entry name" value="ParB_N"/>
</dbReference>
<dbReference type="InterPro" id="IPR050336">
    <property type="entry name" value="Chromosome_partition/occlusion"/>
</dbReference>
<feature type="region of interest" description="Disordered" evidence="1">
    <location>
        <begin position="433"/>
        <end position="470"/>
    </location>
</feature>
<dbReference type="InterPro" id="IPR036086">
    <property type="entry name" value="ParB/Sulfiredoxin_sf"/>
</dbReference>
<dbReference type="Pfam" id="PF02195">
    <property type="entry name" value="ParB_N"/>
    <property type="match status" value="1"/>
</dbReference>
<feature type="region of interest" description="Disordered" evidence="1">
    <location>
        <begin position="689"/>
        <end position="713"/>
    </location>
</feature>
<reference evidence="3 4" key="1">
    <citation type="submission" date="2019-01" db="EMBL/GenBank/DDBJ databases">
        <authorList>
            <person name="Chen W.-M."/>
        </authorList>
    </citation>
    <scope>NUCLEOTIDE SEQUENCE [LARGE SCALE GENOMIC DNA]</scope>
    <source>
        <strain evidence="3 4">ICH-3</strain>
    </source>
</reference>
<dbReference type="PANTHER" id="PTHR33375">
    <property type="entry name" value="CHROMOSOME-PARTITIONING PROTEIN PARB-RELATED"/>
    <property type="match status" value="1"/>
</dbReference>
<comment type="caution">
    <text evidence="3">The sequence shown here is derived from an EMBL/GenBank/DDBJ whole genome shotgun (WGS) entry which is preliminary data.</text>
</comment>
<dbReference type="EMBL" id="SACT01000005">
    <property type="protein sequence ID" value="RVT50490.1"/>
    <property type="molecule type" value="Genomic_DNA"/>
</dbReference>
<dbReference type="PANTHER" id="PTHR33375:SF7">
    <property type="entry name" value="CHROMOSOME 2-PARTITIONING PROTEIN PARB-RELATED"/>
    <property type="match status" value="1"/>
</dbReference>
<dbReference type="GO" id="GO:0007059">
    <property type="term" value="P:chromosome segregation"/>
    <property type="evidence" value="ECO:0007669"/>
    <property type="project" value="TreeGrafter"/>
</dbReference>
<keyword evidence="4" id="KW-1185">Reference proteome</keyword>
<feature type="region of interest" description="Disordered" evidence="1">
    <location>
        <begin position="335"/>
        <end position="361"/>
    </location>
</feature>
<dbReference type="Proteomes" id="UP000288178">
    <property type="component" value="Unassembled WGS sequence"/>
</dbReference>
<name>A0A437JTL1_9BURK</name>
<evidence type="ECO:0000259" key="2">
    <source>
        <dbReference type="SMART" id="SM00470"/>
    </source>
</evidence>
<evidence type="ECO:0000256" key="1">
    <source>
        <dbReference type="SAM" id="MobiDB-lite"/>
    </source>
</evidence>
<dbReference type="Gene3D" id="1.10.10.2830">
    <property type="match status" value="1"/>
</dbReference>
<sequence length="713" mass="76537">MKFSKAEVDAIIEASPRTFVPFNKLVLSEDHQARSATTPAMSLPELAASIKDSGVLQNLVVVQAARGRYEVCAGGRRLAALTLLVQQGDIADNYPVPVLVVPADKALVASLAENCFHVPMHPADEFAAFARLLAQGKSVEDVAAAFGVTPLIVKRRMKLATVSPQLMALYREGGIGLDCLMVLASVDDHQRQEQAWAGLPSWNQRPEHLRQLLTRGEIESDADPLARFVTVKAYEKAGGPLRRDLFSDDDRKAYLLDPALLERLAADKLGKRAKQLLSEGWKWVDIRPRFAYDEYVKHGELRKPRRAPTPEEAQALKALDTRIAALHEQMDALVDRDGDGDAGEGVSDGGEANDGADEDDASRDRAFLALESEADGLEEERKARLEALTEWPVAWMALAGCVLHVGTDGRAAVKAGLIRPEDRADLAQAITEAAGQKSAGGGGSEDGADSARGSGLPALQSLPSAAGATARPVHSEKLMRRLTAHRVAAIQAELLDRPEVSLAALATHLTLKLLADPLHGAYRLPNLLAISATGNQHELRGAAEDIEASPAARRIEADRIAWIENLPKEPDEVFDWMLRQPPQTVQRLLTFLVASTVNGIAVTDAGRPVNDGLARALGLDMTRWWSATGEAYLQHVSKARVVEVVHTVAGAKAAGPLAALKKDAAVAQAEQLLAGRGWLPDCLRVQPHADAPASGGEEVDANDRARTEAPACA</sequence>
<dbReference type="Gene3D" id="3.90.1530.30">
    <property type="match status" value="1"/>
</dbReference>
<proteinExistence type="predicted"/>
<evidence type="ECO:0000313" key="3">
    <source>
        <dbReference type="EMBL" id="RVT50490.1"/>
    </source>
</evidence>
<dbReference type="SUPFAM" id="SSF109709">
    <property type="entry name" value="KorB DNA-binding domain-like"/>
    <property type="match status" value="1"/>
</dbReference>
<dbReference type="OrthoDB" id="9813122at2"/>
<dbReference type="SUPFAM" id="SSF110849">
    <property type="entry name" value="ParB/Sulfiredoxin"/>
    <property type="match status" value="1"/>
</dbReference>
<gene>
    <name evidence="3" type="ORF">ENE75_15925</name>
</gene>
<dbReference type="CDD" id="cd16406">
    <property type="entry name" value="ParB_N_like"/>
    <property type="match status" value="1"/>
</dbReference>
<dbReference type="SMART" id="SM00470">
    <property type="entry name" value="ParB"/>
    <property type="match status" value="1"/>
</dbReference>
<organism evidence="3 4">
    <name type="scientific">Rubrivivax albus</name>
    <dbReference type="NCBI Taxonomy" id="2499835"/>
    <lineage>
        <taxon>Bacteria</taxon>
        <taxon>Pseudomonadati</taxon>
        <taxon>Pseudomonadota</taxon>
        <taxon>Betaproteobacteria</taxon>
        <taxon>Burkholderiales</taxon>
        <taxon>Sphaerotilaceae</taxon>
        <taxon>Rubrivivax</taxon>
    </lineage>
</organism>
<dbReference type="AlphaFoldDB" id="A0A437JTL1"/>
<feature type="domain" description="ParB-like N-terminal" evidence="2">
    <location>
        <begin position="18"/>
        <end position="115"/>
    </location>
</feature>
<protein>
    <submittedName>
        <fullName evidence="3">Chromosome partitioning protein ParB</fullName>
    </submittedName>
</protein>
<accession>A0A437JTL1</accession>
<evidence type="ECO:0000313" key="4">
    <source>
        <dbReference type="Proteomes" id="UP000288178"/>
    </source>
</evidence>